<gene>
    <name evidence="9" type="ORF">Ciccas_003084</name>
</gene>
<feature type="transmembrane region" description="Helical" evidence="7">
    <location>
        <begin position="44"/>
        <end position="72"/>
    </location>
</feature>
<comment type="function">
    <text evidence="7">Choline transporter.</text>
</comment>
<name>A0ABD2QHQ1_9PLAT</name>
<keyword evidence="3 7" id="KW-0812">Transmembrane</keyword>
<dbReference type="GO" id="GO:0022857">
    <property type="term" value="F:transmembrane transporter activity"/>
    <property type="evidence" value="ECO:0007669"/>
    <property type="project" value="UniProtKB-UniRule"/>
</dbReference>
<evidence type="ECO:0000313" key="9">
    <source>
        <dbReference type="EMBL" id="KAL3318251.1"/>
    </source>
</evidence>
<evidence type="ECO:0000256" key="4">
    <source>
        <dbReference type="ARBA" id="ARBA00022989"/>
    </source>
</evidence>
<comment type="subcellular location">
    <subcellularLocation>
        <location evidence="7">Cell membrane</location>
        <topology evidence="7">Multi-pass membrane protein</topology>
    </subcellularLocation>
    <subcellularLocation>
        <location evidence="1">Membrane</location>
        <topology evidence="1">Multi-pass membrane protein</topology>
    </subcellularLocation>
</comment>
<sequence length="436" mass="49637">MVYVSLVLLIVLLLAGGGFCFYQWNIVRKNNETLAVEIPFDDSYSFKIATIWLTFGCISLGVGVIVIILVICFRKHIHLAIEILGHVSRMITDMLTVLIYPLVPFLFYLIVMAYFLATGVFLASMSRQQFFKYSNASSNQLLEPDSQEKCGLDMKNAESHGCVFGYYVNYRWVPALHAYNFFMFLWVIGFIEAMSQMTLAGAFCNWYWTMDKKTIPCCPITKSSCIAARYHMGTAAFGSFLIACVRFIRAVILYFQKKCQNSNNCCAKFCLCMCQCCCKCIQNCLTFITKNAYVMTMMLNKSFCPAAANSFLLILRNMVYFKLNDCISDLVLFMGKLIVTGIMALISYLFFSNSLSSVNSNFEHNLNFVWVPVVLVILGTFLTTVVFFQVFEYGTNVIFICVMEDIERNKDKTEKNYYMPDSMISTLGLDQSKTAV</sequence>
<evidence type="ECO:0000256" key="3">
    <source>
        <dbReference type="ARBA" id="ARBA00022692"/>
    </source>
</evidence>
<feature type="transmembrane region" description="Helical" evidence="7">
    <location>
        <begin position="370"/>
        <end position="391"/>
    </location>
</feature>
<dbReference type="EMBL" id="JBJKFK010000267">
    <property type="protein sequence ID" value="KAL3318251.1"/>
    <property type="molecule type" value="Genomic_DNA"/>
</dbReference>
<protein>
    <recommendedName>
        <fullName evidence="7">Choline transporter-like protein</fullName>
    </recommendedName>
</protein>
<dbReference type="AlphaFoldDB" id="A0ABD2QHQ1"/>
<evidence type="ECO:0000256" key="5">
    <source>
        <dbReference type="ARBA" id="ARBA00023136"/>
    </source>
</evidence>
<evidence type="ECO:0000256" key="2">
    <source>
        <dbReference type="ARBA" id="ARBA00007168"/>
    </source>
</evidence>
<dbReference type="InterPro" id="IPR007603">
    <property type="entry name" value="Choline_transptr-like"/>
</dbReference>
<keyword evidence="4 7" id="KW-1133">Transmembrane helix</keyword>
<accession>A0ABD2QHQ1</accession>
<feature type="signal peptide" evidence="8">
    <location>
        <begin position="1"/>
        <end position="20"/>
    </location>
</feature>
<feature type="transmembrane region" description="Helical" evidence="7">
    <location>
        <begin position="330"/>
        <end position="350"/>
    </location>
</feature>
<keyword evidence="5 7" id="KW-0472">Membrane</keyword>
<comment type="caution">
    <text evidence="9">The sequence shown here is derived from an EMBL/GenBank/DDBJ whole genome shotgun (WGS) entry which is preliminary data.</text>
</comment>
<keyword evidence="8" id="KW-0732">Signal</keyword>
<organism evidence="9 10">
    <name type="scientific">Cichlidogyrus casuarinus</name>
    <dbReference type="NCBI Taxonomy" id="1844966"/>
    <lineage>
        <taxon>Eukaryota</taxon>
        <taxon>Metazoa</taxon>
        <taxon>Spiralia</taxon>
        <taxon>Lophotrochozoa</taxon>
        <taxon>Platyhelminthes</taxon>
        <taxon>Monogenea</taxon>
        <taxon>Monopisthocotylea</taxon>
        <taxon>Dactylogyridea</taxon>
        <taxon>Ancyrocephalidae</taxon>
        <taxon>Cichlidogyrus</taxon>
    </lineage>
</organism>
<evidence type="ECO:0000313" key="10">
    <source>
        <dbReference type="Proteomes" id="UP001626550"/>
    </source>
</evidence>
<proteinExistence type="inferred from homology"/>
<keyword evidence="10" id="KW-1185">Reference proteome</keyword>
<dbReference type="PANTHER" id="PTHR12385:SF14">
    <property type="entry name" value="CHOLINE TRANSPORTER-LIKE 2"/>
    <property type="match status" value="1"/>
</dbReference>
<feature type="transmembrane region" description="Helical" evidence="7">
    <location>
        <begin position="181"/>
        <end position="208"/>
    </location>
</feature>
<keyword evidence="6" id="KW-0325">Glycoprotein</keyword>
<feature type="chain" id="PRO_5044827851" description="Choline transporter-like protein" evidence="8">
    <location>
        <begin position="21"/>
        <end position="436"/>
    </location>
</feature>
<feature type="transmembrane region" description="Helical" evidence="7">
    <location>
        <begin position="105"/>
        <end position="123"/>
    </location>
</feature>
<feature type="transmembrane region" description="Helical" evidence="7">
    <location>
        <begin position="228"/>
        <end position="248"/>
    </location>
</feature>
<evidence type="ECO:0000256" key="8">
    <source>
        <dbReference type="SAM" id="SignalP"/>
    </source>
</evidence>
<dbReference type="GO" id="GO:0005886">
    <property type="term" value="C:plasma membrane"/>
    <property type="evidence" value="ECO:0007669"/>
    <property type="project" value="UniProtKB-SubCell"/>
</dbReference>
<comment type="caution">
    <text evidence="7">Lacks conserved residue(s) required for the propagation of feature annotation.</text>
</comment>
<reference evidence="9 10" key="1">
    <citation type="submission" date="2024-11" db="EMBL/GenBank/DDBJ databases">
        <title>Adaptive evolution of stress response genes in parasites aligns with host niche diversity.</title>
        <authorList>
            <person name="Hahn C."/>
            <person name="Resl P."/>
        </authorList>
    </citation>
    <scope>NUCLEOTIDE SEQUENCE [LARGE SCALE GENOMIC DNA]</scope>
    <source>
        <strain evidence="9">EGGRZ-B1_66</strain>
        <tissue evidence="9">Body</tissue>
    </source>
</reference>
<dbReference type="PANTHER" id="PTHR12385">
    <property type="entry name" value="CHOLINE TRANSPORTER-LIKE (SLC FAMILY 44)"/>
    <property type="match status" value="1"/>
</dbReference>
<evidence type="ECO:0000256" key="6">
    <source>
        <dbReference type="ARBA" id="ARBA00023180"/>
    </source>
</evidence>
<evidence type="ECO:0000256" key="1">
    <source>
        <dbReference type="ARBA" id="ARBA00004141"/>
    </source>
</evidence>
<dbReference type="Pfam" id="PF04515">
    <property type="entry name" value="Choline_transpo"/>
    <property type="match status" value="1"/>
</dbReference>
<evidence type="ECO:0000256" key="7">
    <source>
        <dbReference type="RuleBase" id="RU368066"/>
    </source>
</evidence>
<dbReference type="Proteomes" id="UP001626550">
    <property type="component" value="Unassembled WGS sequence"/>
</dbReference>
<comment type="similarity">
    <text evidence="2 7">Belongs to the CTL (choline transporter-like) family.</text>
</comment>